<dbReference type="Gene3D" id="1.20.120.1810">
    <property type="match status" value="1"/>
</dbReference>
<evidence type="ECO:0000259" key="2">
    <source>
        <dbReference type="PROSITE" id="PS00715"/>
    </source>
</evidence>
<dbReference type="GO" id="GO:0003700">
    <property type="term" value="F:DNA-binding transcription factor activity"/>
    <property type="evidence" value="ECO:0007669"/>
    <property type="project" value="InterPro"/>
</dbReference>
<dbReference type="EMBL" id="BRXZ01003379">
    <property type="protein sequence ID" value="GMH53740.1"/>
    <property type="molecule type" value="Genomic_DNA"/>
</dbReference>
<dbReference type="Pfam" id="PF04542">
    <property type="entry name" value="Sigma70_r2"/>
    <property type="match status" value="1"/>
</dbReference>
<dbReference type="OrthoDB" id="201574at2759"/>
<dbReference type="InterPro" id="IPR013325">
    <property type="entry name" value="RNA_pol_sigma_r2"/>
</dbReference>
<feature type="non-terminal residue" evidence="3">
    <location>
        <position position="191"/>
    </location>
</feature>
<keyword evidence="4" id="KW-1185">Reference proteome</keyword>
<dbReference type="Proteomes" id="UP001165082">
    <property type="component" value="Unassembled WGS sequence"/>
</dbReference>
<organism evidence="3 4">
    <name type="scientific">Triparma retinervis</name>
    <dbReference type="NCBI Taxonomy" id="2557542"/>
    <lineage>
        <taxon>Eukaryota</taxon>
        <taxon>Sar</taxon>
        <taxon>Stramenopiles</taxon>
        <taxon>Ochrophyta</taxon>
        <taxon>Bolidophyceae</taxon>
        <taxon>Parmales</taxon>
        <taxon>Triparmaceae</taxon>
        <taxon>Triparma</taxon>
    </lineage>
</organism>
<accession>A0A9W6ZPN1</accession>
<protein>
    <recommendedName>
        <fullName evidence="2">RNA polymerase sigma-70 domain-containing protein</fullName>
    </recommendedName>
</protein>
<comment type="similarity">
    <text evidence="1">Belongs to the sigma-70 factor family.</text>
</comment>
<dbReference type="SUPFAM" id="SSF88946">
    <property type="entry name" value="Sigma2 domain of RNA polymerase sigma factors"/>
    <property type="match status" value="1"/>
</dbReference>
<proteinExistence type="inferred from homology"/>
<comment type="caution">
    <text evidence="3">The sequence shown here is derived from an EMBL/GenBank/DDBJ whole genome shotgun (WGS) entry which is preliminary data.</text>
</comment>
<dbReference type="PANTHER" id="PTHR30603">
    <property type="entry name" value="RNA POLYMERASE SIGMA FACTOR RPO"/>
    <property type="match status" value="1"/>
</dbReference>
<name>A0A9W6ZPN1_9STRA</name>
<dbReference type="InterPro" id="IPR007627">
    <property type="entry name" value="RNA_pol_sigma70_r2"/>
</dbReference>
<dbReference type="PANTHER" id="PTHR30603:SF4">
    <property type="entry name" value="RNA POLYMERASE SIGMA FACTOR SIGE, CHLOROPLASTIC_MITOCHONDRIAL"/>
    <property type="match status" value="1"/>
</dbReference>
<dbReference type="AlphaFoldDB" id="A0A9W6ZPN1"/>
<reference evidence="3" key="1">
    <citation type="submission" date="2022-07" db="EMBL/GenBank/DDBJ databases">
        <title>Genome analysis of Parmales, a sister group of diatoms, reveals the evolutionary specialization of diatoms from phago-mixotrophs to photoautotrophs.</title>
        <authorList>
            <person name="Ban H."/>
            <person name="Sato S."/>
            <person name="Yoshikawa S."/>
            <person name="Kazumasa Y."/>
            <person name="Nakamura Y."/>
            <person name="Ichinomiya M."/>
            <person name="Saitoh K."/>
            <person name="Sato N."/>
            <person name="Blanc-Mathieu R."/>
            <person name="Endo H."/>
            <person name="Kuwata A."/>
            <person name="Ogata H."/>
        </authorList>
    </citation>
    <scope>NUCLEOTIDE SEQUENCE</scope>
</reference>
<evidence type="ECO:0000313" key="4">
    <source>
        <dbReference type="Proteomes" id="UP001165082"/>
    </source>
</evidence>
<dbReference type="InterPro" id="IPR050239">
    <property type="entry name" value="Sigma-70_RNA_pol_init_factors"/>
</dbReference>
<evidence type="ECO:0000256" key="1">
    <source>
        <dbReference type="ARBA" id="ARBA00007788"/>
    </source>
</evidence>
<dbReference type="InterPro" id="IPR000943">
    <property type="entry name" value="RNA_pol_sigma70"/>
</dbReference>
<dbReference type="GO" id="GO:0006352">
    <property type="term" value="P:DNA-templated transcription initiation"/>
    <property type="evidence" value="ECO:0007669"/>
    <property type="project" value="InterPro"/>
</dbReference>
<dbReference type="PROSITE" id="PS00715">
    <property type="entry name" value="SIGMA70_1"/>
    <property type="match status" value="1"/>
</dbReference>
<gene>
    <name evidence="3" type="ORF">TrRE_jg8785</name>
</gene>
<sequence>MQSREFLKLVQQNPSLSKECTEVLGTPTYTSSSLESLITLGYRSRDSLASHSLRLVHHVVSTVLLPRPPLVALTHADLVQEGTIGLLRSIDKYDPVDPRGASLATYSSYWIKASVLRAIAEKEDIVRPPLHIAGAVRKIVKARAGAWGEYADARKIALETGMGEGRVRDALGVMGRRGGYVELVPGYHEGG</sequence>
<feature type="domain" description="RNA polymerase sigma-70" evidence="2">
    <location>
        <begin position="77"/>
        <end position="90"/>
    </location>
</feature>
<evidence type="ECO:0000313" key="3">
    <source>
        <dbReference type="EMBL" id="GMH53740.1"/>
    </source>
</evidence>